<feature type="domain" description="Bacterial bifunctional deaminase-reductase C-terminal" evidence="4">
    <location>
        <begin position="20"/>
        <end position="231"/>
    </location>
</feature>
<comment type="caution">
    <text evidence="5">The sequence shown here is derived from an EMBL/GenBank/DDBJ whole genome shotgun (WGS) entry which is preliminary data.</text>
</comment>
<evidence type="ECO:0000256" key="3">
    <source>
        <dbReference type="ARBA" id="ARBA00023002"/>
    </source>
</evidence>
<evidence type="ECO:0000256" key="2">
    <source>
        <dbReference type="ARBA" id="ARBA00022857"/>
    </source>
</evidence>
<organism evidence="5 6">
    <name type="scientific">Saccharopolyspora dendranthemae</name>
    <dbReference type="NCBI Taxonomy" id="1181886"/>
    <lineage>
        <taxon>Bacteria</taxon>
        <taxon>Bacillati</taxon>
        <taxon>Actinomycetota</taxon>
        <taxon>Actinomycetes</taxon>
        <taxon>Pseudonocardiales</taxon>
        <taxon>Pseudonocardiaceae</taxon>
        <taxon>Saccharopolyspora</taxon>
    </lineage>
</organism>
<dbReference type="GO" id="GO:0008703">
    <property type="term" value="F:5-amino-6-(5-phosphoribosylamino)uracil reductase activity"/>
    <property type="evidence" value="ECO:0007669"/>
    <property type="project" value="InterPro"/>
</dbReference>
<dbReference type="PANTHER" id="PTHR38011">
    <property type="entry name" value="DIHYDROFOLATE REDUCTASE FAMILY PROTEIN (AFU_ORTHOLOGUE AFUA_8G06820)"/>
    <property type="match status" value="1"/>
</dbReference>
<evidence type="ECO:0000313" key="6">
    <source>
        <dbReference type="Proteomes" id="UP000316184"/>
    </source>
</evidence>
<proteinExistence type="predicted"/>
<keyword evidence="2" id="KW-0521">NADP</keyword>
<dbReference type="Pfam" id="PF01872">
    <property type="entry name" value="RibD_C"/>
    <property type="match status" value="1"/>
</dbReference>
<sequence>MRKPQDSGSRLGSVGGVRRPHVLLSVAVSADGCIDDVGAQRFPLSNAADFDHVDQMRSESDAILLGAGTVRKDDPRLLVRCAHRCAQRAARGRPEHPLKVVVTGSGELDPASRLWHLEGGKLVYTTDSGAAAARRSLADLTEIASLGRTLDFGALLDDLAERGVERLLVEGGTGIHTEFLRAGLADEIRMAIAPMFIGQAAAPRFLNPAEFPGGPARRFHLEDVAKIGDVAVLRYFPNIDSETG</sequence>
<dbReference type="AlphaFoldDB" id="A0A561V8M4"/>
<dbReference type="Gene3D" id="3.40.430.10">
    <property type="entry name" value="Dihydrofolate Reductase, subunit A"/>
    <property type="match status" value="1"/>
</dbReference>
<reference evidence="5 6" key="1">
    <citation type="submission" date="2019-06" db="EMBL/GenBank/DDBJ databases">
        <title>Sequencing the genomes of 1000 actinobacteria strains.</title>
        <authorList>
            <person name="Klenk H.-P."/>
        </authorList>
    </citation>
    <scope>NUCLEOTIDE SEQUENCE [LARGE SCALE GENOMIC DNA]</scope>
    <source>
        <strain evidence="5 6">DSM 46699</strain>
    </source>
</reference>
<protein>
    <submittedName>
        <fullName evidence="5">Riboflavin-specific deaminase-like protein</fullName>
    </submittedName>
</protein>
<evidence type="ECO:0000259" key="4">
    <source>
        <dbReference type="Pfam" id="PF01872"/>
    </source>
</evidence>
<dbReference type="GO" id="GO:0009231">
    <property type="term" value="P:riboflavin biosynthetic process"/>
    <property type="evidence" value="ECO:0007669"/>
    <property type="project" value="InterPro"/>
</dbReference>
<keyword evidence="3" id="KW-0560">Oxidoreductase</keyword>
<keyword evidence="6" id="KW-1185">Reference proteome</keyword>
<accession>A0A561V8M4</accession>
<evidence type="ECO:0000256" key="1">
    <source>
        <dbReference type="ARBA" id="ARBA00005104"/>
    </source>
</evidence>
<comment type="pathway">
    <text evidence="1">Cofactor biosynthesis; riboflavin biosynthesis.</text>
</comment>
<dbReference type="SUPFAM" id="SSF53597">
    <property type="entry name" value="Dihydrofolate reductase-like"/>
    <property type="match status" value="1"/>
</dbReference>
<evidence type="ECO:0000313" key="5">
    <source>
        <dbReference type="EMBL" id="TWG07944.1"/>
    </source>
</evidence>
<gene>
    <name evidence="5" type="ORF">FHU35_11563</name>
</gene>
<dbReference type="InterPro" id="IPR050765">
    <property type="entry name" value="Riboflavin_Biosynth_HTPR"/>
</dbReference>
<dbReference type="Proteomes" id="UP000316184">
    <property type="component" value="Unassembled WGS sequence"/>
</dbReference>
<dbReference type="InterPro" id="IPR002734">
    <property type="entry name" value="RibDG_C"/>
</dbReference>
<dbReference type="InterPro" id="IPR024072">
    <property type="entry name" value="DHFR-like_dom_sf"/>
</dbReference>
<dbReference type="PANTHER" id="PTHR38011:SF7">
    <property type="entry name" value="2,5-DIAMINO-6-RIBOSYLAMINO-4(3H)-PYRIMIDINONE 5'-PHOSPHATE REDUCTASE"/>
    <property type="match status" value="1"/>
</dbReference>
<name>A0A561V8M4_9PSEU</name>
<dbReference type="EMBL" id="VIWX01000001">
    <property type="protein sequence ID" value="TWG07944.1"/>
    <property type="molecule type" value="Genomic_DNA"/>
</dbReference>